<evidence type="ECO:0000313" key="4">
    <source>
        <dbReference type="EMBL" id="SCB42782.1"/>
    </source>
</evidence>
<sequence length="358" mass="37774">MGISRNLIWLAMSAAILSSCSEKSGDHSAVSREVRTVSAELSSYASNTAVTGEVRARIQSELSFRVSGRIIERSVDVGSKVKAGQVLAKIDPQEQQADVDVATASLHSAEAQLMQAQLASDRQKSLFANQVTTRASYDAAQEALLTAQGTLDAAQAQLGTARDALSFTELRADADGVITARNAEVGQVAQAAQSVFTLAHDGPRDAVFNVFESLFLQKSKADVQVSLLSSPEKRISVPVREVSPTIDSATGTIRVKVGLDKSGDGMPLGAVVVGTFTAQPRQAILLPWSAMTSSGGTPAVWVVDPSKQTVSMKKIDVAEYQTGKFAVSSGLEPKELVVVEGGKFLRPGQQVSATPETK</sequence>
<dbReference type="Pfam" id="PF25876">
    <property type="entry name" value="HH_MFP_RND"/>
    <property type="match status" value="1"/>
</dbReference>
<dbReference type="AlphaFoldDB" id="A0A1C3WRU0"/>
<dbReference type="RefSeq" id="WP_167669594.1">
    <property type="nucleotide sequence ID" value="NZ_FMAF01000016.1"/>
</dbReference>
<evidence type="ECO:0000259" key="2">
    <source>
        <dbReference type="Pfam" id="PF25876"/>
    </source>
</evidence>
<proteinExistence type="inferred from homology"/>
<evidence type="ECO:0000259" key="3">
    <source>
        <dbReference type="Pfam" id="PF25917"/>
    </source>
</evidence>
<dbReference type="Gene3D" id="2.40.30.170">
    <property type="match status" value="1"/>
</dbReference>
<accession>A0A1C3WRU0</accession>
<dbReference type="EMBL" id="FMAF01000016">
    <property type="protein sequence ID" value="SCB42782.1"/>
    <property type="molecule type" value="Genomic_DNA"/>
</dbReference>
<reference evidence="4 5" key="1">
    <citation type="submission" date="2016-08" db="EMBL/GenBank/DDBJ databases">
        <authorList>
            <person name="Seilhamer J.J."/>
        </authorList>
    </citation>
    <scope>NUCLEOTIDE SEQUENCE [LARGE SCALE GENOMIC DNA]</scope>
    <source>
        <strain evidence="4 5">P1-7</strain>
    </source>
</reference>
<feature type="domain" description="Multidrug resistance protein MdtA-like alpha-helical hairpin" evidence="2">
    <location>
        <begin position="100"/>
        <end position="168"/>
    </location>
</feature>
<comment type="similarity">
    <text evidence="1">Belongs to the membrane fusion protein (MFP) (TC 8.A.1) family.</text>
</comment>
<gene>
    <name evidence="4" type="ORF">GA0061101_11640</name>
</gene>
<feature type="domain" description="Multidrug resistance protein MdtA-like barrel-sandwich hybrid" evidence="3">
    <location>
        <begin position="61"/>
        <end position="196"/>
    </location>
</feature>
<evidence type="ECO:0000256" key="1">
    <source>
        <dbReference type="ARBA" id="ARBA00009477"/>
    </source>
</evidence>
<dbReference type="InterPro" id="IPR058625">
    <property type="entry name" value="MdtA-like_BSH"/>
</dbReference>
<dbReference type="NCBIfam" id="TIGR01730">
    <property type="entry name" value="RND_mfp"/>
    <property type="match status" value="1"/>
</dbReference>
<dbReference type="PROSITE" id="PS51257">
    <property type="entry name" value="PROKAR_LIPOPROTEIN"/>
    <property type="match status" value="1"/>
</dbReference>
<dbReference type="GO" id="GO:1990281">
    <property type="term" value="C:efflux pump complex"/>
    <property type="evidence" value="ECO:0007669"/>
    <property type="project" value="TreeGrafter"/>
</dbReference>
<dbReference type="Pfam" id="PF25917">
    <property type="entry name" value="BSH_RND"/>
    <property type="match status" value="1"/>
</dbReference>
<dbReference type="Gene3D" id="1.10.287.470">
    <property type="entry name" value="Helix hairpin bin"/>
    <property type="match status" value="1"/>
</dbReference>
<protein>
    <submittedName>
        <fullName evidence="4">RND family efflux transporter, MFP subunit</fullName>
    </submittedName>
</protein>
<name>A0A1C3WRU0_9HYPH</name>
<dbReference type="Proteomes" id="UP000199205">
    <property type="component" value="Unassembled WGS sequence"/>
</dbReference>
<dbReference type="InterPro" id="IPR006143">
    <property type="entry name" value="RND_pump_MFP"/>
</dbReference>
<organism evidence="4 5">
    <name type="scientific">Rhizobium lusitanum</name>
    <dbReference type="NCBI Taxonomy" id="293958"/>
    <lineage>
        <taxon>Bacteria</taxon>
        <taxon>Pseudomonadati</taxon>
        <taxon>Pseudomonadota</taxon>
        <taxon>Alphaproteobacteria</taxon>
        <taxon>Hyphomicrobiales</taxon>
        <taxon>Rhizobiaceae</taxon>
        <taxon>Rhizobium/Agrobacterium group</taxon>
        <taxon>Rhizobium</taxon>
    </lineage>
</organism>
<dbReference type="Gene3D" id="2.40.420.20">
    <property type="match status" value="1"/>
</dbReference>
<dbReference type="PANTHER" id="PTHR30469">
    <property type="entry name" value="MULTIDRUG RESISTANCE PROTEIN MDTA"/>
    <property type="match status" value="1"/>
</dbReference>
<dbReference type="SUPFAM" id="SSF111369">
    <property type="entry name" value="HlyD-like secretion proteins"/>
    <property type="match status" value="1"/>
</dbReference>
<dbReference type="PANTHER" id="PTHR30469:SF38">
    <property type="entry name" value="HLYD FAMILY SECRETION PROTEIN"/>
    <property type="match status" value="1"/>
</dbReference>
<evidence type="ECO:0000313" key="5">
    <source>
        <dbReference type="Proteomes" id="UP000199205"/>
    </source>
</evidence>
<dbReference type="Gene3D" id="2.40.50.100">
    <property type="match status" value="1"/>
</dbReference>
<dbReference type="InterPro" id="IPR058624">
    <property type="entry name" value="MdtA-like_HH"/>
</dbReference>
<dbReference type="GO" id="GO:0015562">
    <property type="term" value="F:efflux transmembrane transporter activity"/>
    <property type="evidence" value="ECO:0007669"/>
    <property type="project" value="TreeGrafter"/>
</dbReference>